<reference evidence="2 3" key="1">
    <citation type="submission" date="2019-07" db="EMBL/GenBank/DDBJ databases">
        <title>Thalassofilum flectens gen. nov., sp. nov., a novel moderate thermophilic anaerobe from a shallow sea hot spring in Kunashir Island (Russia), representing a new family in the order Bacteroidales, and proposal of Thalassofilacea fam. nov.</title>
        <authorList>
            <person name="Kochetkova T.V."/>
            <person name="Podosokorskaya O.A."/>
            <person name="Novikov A."/>
            <person name="Elcheninov A.G."/>
            <person name="Toshchakov S.V."/>
            <person name="Kublanov I.V."/>
        </authorList>
    </citation>
    <scope>NUCLEOTIDE SEQUENCE [LARGE SCALE GENOMIC DNA]</scope>
    <source>
        <strain evidence="2 3">38-H</strain>
    </source>
</reference>
<sequence length="232" mass="26699">MRTLVIPDIHGCLKTLKLLTEVKLSVNKNDRLFFLGDYIDRGPDSPGVIDYITNLIENGYNITCLKGNHEQMLLDSIKGNYEMNLWLMNSGFATIHQYQNQTFKIETEYGFLPEKHYNFLKSLLPYVEVDKQFLLVHGGFNYEASNPFADENAMLWDRPKDVPSSFMPGYKIIHGHTPRALRSIVEEVKDSNRRIYDLDAGCVYKGLYIAGTGYLTALQLETWTLHFVECID</sequence>
<dbReference type="CDD" id="cd00144">
    <property type="entry name" value="MPP_PPP_family"/>
    <property type="match status" value="1"/>
</dbReference>
<feature type="domain" description="Calcineurin-like phosphoesterase" evidence="1">
    <location>
        <begin position="1"/>
        <end position="178"/>
    </location>
</feature>
<evidence type="ECO:0000259" key="1">
    <source>
        <dbReference type="Pfam" id="PF00149"/>
    </source>
</evidence>
<evidence type="ECO:0000313" key="3">
    <source>
        <dbReference type="Proteomes" id="UP000500961"/>
    </source>
</evidence>
<dbReference type="Gene3D" id="3.60.21.10">
    <property type="match status" value="1"/>
</dbReference>
<dbReference type="GO" id="GO:0008803">
    <property type="term" value="F:bis(5'-nucleosyl)-tetraphosphatase (symmetrical) activity"/>
    <property type="evidence" value="ECO:0007669"/>
    <property type="project" value="TreeGrafter"/>
</dbReference>
<dbReference type="InterPro" id="IPR029052">
    <property type="entry name" value="Metallo-depent_PP-like"/>
</dbReference>
<gene>
    <name evidence="2" type="ORF">FHG85_06090</name>
</gene>
<dbReference type="GO" id="GO:0110154">
    <property type="term" value="P:RNA decapping"/>
    <property type="evidence" value="ECO:0007669"/>
    <property type="project" value="TreeGrafter"/>
</dbReference>
<dbReference type="SUPFAM" id="SSF56300">
    <property type="entry name" value="Metallo-dependent phosphatases"/>
    <property type="match status" value="1"/>
</dbReference>
<dbReference type="Proteomes" id="UP000500961">
    <property type="component" value="Chromosome"/>
</dbReference>
<name>A0A7D3XEF1_9BACT</name>
<dbReference type="InterPro" id="IPR050126">
    <property type="entry name" value="Ap4A_hydrolase"/>
</dbReference>
<dbReference type="AlphaFoldDB" id="A0A7D3XEF1"/>
<dbReference type="KEGG" id="ttz:FHG85_06090"/>
<dbReference type="InterPro" id="IPR004843">
    <property type="entry name" value="Calcineurin-like_PHP"/>
</dbReference>
<dbReference type="GO" id="GO:0005737">
    <property type="term" value="C:cytoplasm"/>
    <property type="evidence" value="ECO:0007669"/>
    <property type="project" value="TreeGrafter"/>
</dbReference>
<dbReference type="EMBL" id="CP041345">
    <property type="protein sequence ID" value="QKG79847.1"/>
    <property type="molecule type" value="Genomic_DNA"/>
</dbReference>
<dbReference type="GO" id="GO:0016791">
    <property type="term" value="F:phosphatase activity"/>
    <property type="evidence" value="ECO:0007669"/>
    <property type="project" value="TreeGrafter"/>
</dbReference>
<protein>
    <submittedName>
        <fullName evidence="2">Serine/threonine protein phosphatase</fullName>
    </submittedName>
</protein>
<dbReference type="Pfam" id="PF00149">
    <property type="entry name" value="Metallophos"/>
    <property type="match status" value="1"/>
</dbReference>
<dbReference type="PANTHER" id="PTHR42850">
    <property type="entry name" value="METALLOPHOSPHOESTERASE"/>
    <property type="match status" value="1"/>
</dbReference>
<dbReference type="RefSeq" id="WP_173073998.1">
    <property type="nucleotide sequence ID" value="NZ_CP041345.1"/>
</dbReference>
<proteinExistence type="predicted"/>
<organism evidence="2 3">
    <name type="scientific">Tenuifilum thalassicum</name>
    <dbReference type="NCBI Taxonomy" id="2590900"/>
    <lineage>
        <taxon>Bacteria</taxon>
        <taxon>Pseudomonadati</taxon>
        <taxon>Bacteroidota</taxon>
        <taxon>Bacteroidia</taxon>
        <taxon>Bacteroidales</taxon>
        <taxon>Tenuifilaceae</taxon>
        <taxon>Tenuifilum</taxon>
    </lineage>
</organism>
<evidence type="ECO:0000313" key="2">
    <source>
        <dbReference type="EMBL" id="QKG79847.1"/>
    </source>
</evidence>
<accession>A0A7D3XEF1</accession>
<keyword evidence="3" id="KW-1185">Reference proteome</keyword>
<dbReference type="PANTHER" id="PTHR42850:SF4">
    <property type="entry name" value="ZINC-DEPENDENT ENDOPOLYPHOSPHATASE"/>
    <property type="match status" value="1"/>
</dbReference>